<dbReference type="EMBL" id="BGJZ01000292">
    <property type="protein sequence ID" value="GBH12188.1"/>
    <property type="molecule type" value="Genomic_DNA"/>
</dbReference>
<keyword evidence="1" id="KW-0808">Transferase</keyword>
<dbReference type="AlphaFoldDB" id="A0A2V0QNK4"/>
<dbReference type="GO" id="GO:0032259">
    <property type="term" value="P:methylation"/>
    <property type="evidence" value="ECO:0007669"/>
    <property type="project" value="UniProtKB-KW"/>
</dbReference>
<keyword evidence="1" id="KW-0489">Methyltransferase</keyword>
<evidence type="ECO:0000313" key="1">
    <source>
        <dbReference type="EMBL" id="GBH12188.1"/>
    </source>
</evidence>
<gene>
    <name evidence="1" type="ORF">KPSA1_05652</name>
</gene>
<proteinExistence type="predicted"/>
<dbReference type="Proteomes" id="UP000247480">
    <property type="component" value="Unassembled WGS sequence"/>
</dbReference>
<accession>A0A2V0QNK4</accession>
<protein>
    <submittedName>
        <fullName evidence="1">Precorrin-3B methylase</fullName>
    </submittedName>
</protein>
<comment type="caution">
    <text evidence="1">The sequence shown here is derived from an EMBL/GenBank/DDBJ whole genome shotgun (WGS) entry which is preliminary data.</text>
</comment>
<reference evidence="1 2" key="1">
    <citation type="submission" date="2018-04" db="EMBL/GenBank/DDBJ databases">
        <title>Draft genome sequence of Pseudomonas syringae pv. actinidiae biovar 1 strains isolated from kiwifruit in Kagawa prefecture.</title>
        <authorList>
            <person name="Tabuchi M."/>
            <person name="Saito M."/>
            <person name="Fujiwara S."/>
            <person name="Sasa N."/>
            <person name="Akimitsu K."/>
            <person name="Gomi K."/>
            <person name="Konishi-Sugita S."/>
            <person name="Hamano K."/>
            <person name="Kataoka I."/>
        </authorList>
    </citation>
    <scope>NUCLEOTIDE SEQUENCE [LARGE SCALE GENOMIC DNA]</scope>
    <source>
        <strain evidence="1 2">MAFF212206</strain>
    </source>
</reference>
<sequence>MFGAPVLLAFASMTLSRLFLTVEIVRSSNAALARVRSEIAACFQLSIIIETRTYPAYEAVRYIRGYQWPHLSIMLPAFDLVSCNRSLEEAFA</sequence>
<evidence type="ECO:0000313" key="2">
    <source>
        <dbReference type="Proteomes" id="UP000247480"/>
    </source>
</evidence>
<organism evidence="1 2">
    <name type="scientific">Pseudomonas syringae pv. actinidiae</name>
    <dbReference type="NCBI Taxonomy" id="103796"/>
    <lineage>
        <taxon>Bacteria</taxon>
        <taxon>Pseudomonadati</taxon>
        <taxon>Pseudomonadota</taxon>
        <taxon>Gammaproteobacteria</taxon>
        <taxon>Pseudomonadales</taxon>
        <taxon>Pseudomonadaceae</taxon>
        <taxon>Pseudomonas</taxon>
        <taxon>Pseudomonas syringae</taxon>
    </lineage>
</organism>
<name>A0A2V0QNK4_PSESF</name>
<dbReference type="GO" id="GO:0008168">
    <property type="term" value="F:methyltransferase activity"/>
    <property type="evidence" value="ECO:0007669"/>
    <property type="project" value="UniProtKB-KW"/>
</dbReference>